<dbReference type="GO" id="GO:0050684">
    <property type="term" value="P:regulation of mRNA processing"/>
    <property type="evidence" value="ECO:0007669"/>
    <property type="project" value="TreeGrafter"/>
</dbReference>
<evidence type="ECO:0000256" key="3">
    <source>
        <dbReference type="ARBA" id="ARBA00022679"/>
    </source>
</evidence>
<dbReference type="RefSeq" id="XP_002544090.1">
    <property type="nucleotide sequence ID" value="XM_002544044.1"/>
</dbReference>
<dbReference type="HOGENOM" id="CLU_000288_81_1_1"/>
<keyword evidence="2" id="KW-0723">Serine/threonine-protein kinase</keyword>
<dbReference type="eggNOG" id="KOG0671">
    <property type="taxonomic scope" value="Eukaryota"/>
</dbReference>
<dbReference type="Proteomes" id="UP000002058">
    <property type="component" value="Unassembled WGS sequence"/>
</dbReference>
<evidence type="ECO:0000256" key="2">
    <source>
        <dbReference type="ARBA" id="ARBA00022527"/>
    </source>
</evidence>
<dbReference type="SMART" id="SM00220">
    <property type="entry name" value="S_TKc"/>
    <property type="match status" value="1"/>
</dbReference>
<proteinExistence type="predicted"/>
<evidence type="ECO:0000259" key="9">
    <source>
        <dbReference type="PROSITE" id="PS50011"/>
    </source>
</evidence>
<dbReference type="InterPro" id="IPR051334">
    <property type="entry name" value="SRPK"/>
</dbReference>
<dbReference type="InterPro" id="IPR011009">
    <property type="entry name" value="Kinase-like_dom_sf"/>
</dbReference>
<name>C4JL99_UNCRE</name>
<evidence type="ECO:0000256" key="8">
    <source>
        <dbReference type="ARBA" id="ARBA00048679"/>
    </source>
</evidence>
<dbReference type="EMBL" id="CH476616">
    <property type="protein sequence ID" value="EEP78761.1"/>
    <property type="molecule type" value="Genomic_DNA"/>
</dbReference>
<dbReference type="EC" id="2.7.11.1" evidence="1"/>
<dbReference type="OrthoDB" id="5979581at2759"/>
<dbReference type="InParanoid" id="C4JL99"/>
<dbReference type="GO" id="GO:0004674">
    <property type="term" value="F:protein serine/threonine kinase activity"/>
    <property type="evidence" value="ECO:0007669"/>
    <property type="project" value="UniProtKB-KW"/>
</dbReference>
<feature type="domain" description="Protein kinase" evidence="9">
    <location>
        <begin position="1"/>
        <end position="285"/>
    </location>
</feature>
<evidence type="ECO:0000256" key="4">
    <source>
        <dbReference type="ARBA" id="ARBA00022741"/>
    </source>
</evidence>
<evidence type="ECO:0000256" key="5">
    <source>
        <dbReference type="ARBA" id="ARBA00022777"/>
    </source>
</evidence>
<dbReference type="InterPro" id="IPR000719">
    <property type="entry name" value="Prot_kinase_dom"/>
</dbReference>
<keyword evidence="4" id="KW-0547">Nucleotide-binding</keyword>
<dbReference type="PANTHER" id="PTHR47634">
    <property type="entry name" value="PROTEIN KINASE DOMAIN-CONTAINING PROTEIN-RELATED"/>
    <property type="match status" value="1"/>
</dbReference>
<dbReference type="PROSITE" id="PS50011">
    <property type="entry name" value="PROTEIN_KINASE_DOM"/>
    <property type="match status" value="1"/>
</dbReference>
<dbReference type="GO" id="GO:0005524">
    <property type="term" value="F:ATP binding"/>
    <property type="evidence" value="ECO:0007669"/>
    <property type="project" value="UniProtKB-KW"/>
</dbReference>
<keyword evidence="3" id="KW-0808">Transferase</keyword>
<evidence type="ECO:0000313" key="11">
    <source>
        <dbReference type="Proteomes" id="UP000002058"/>
    </source>
</evidence>
<evidence type="ECO:0000256" key="1">
    <source>
        <dbReference type="ARBA" id="ARBA00012513"/>
    </source>
</evidence>
<dbReference type="VEuPathDB" id="FungiDB:UREG_03607"/>
<protein>
    <recommendedName>
        <fullName evidence="1">non-specific serine/threonine protein kinase</fullName>
        <ecNumber evidence="1">2.7.11.1</ecNumber>
    </recommendedName>
</protein>
<organism evidence="10 11">
    <name type="scientific">Uncinocarpus reesii (strain UAMH 1704)</name>
    <dbReference type="NCBI Taxonomy" id="336963"/>
    <lineage>
        <taxon>Eukaryota</taxon>
        <taxon>Fungi</taxon>
        <taxon>Dikarya</taxon>
        <taxon>Ascomycota</taxon>
        <taxon>Pezizomycotina</taxon>
        <taxon>Eurotiomycetes</taxon>
        <taxon>Eurotiomycetidae</taxon>
        <taxon>Onygenales</taxon>
        <taxon>Onygenaceae</taxon>
        <taxon>Uncinocarpus</taxon>
    </lineage>
</organism>
<accession>C4JL99</accession>
<keyword evidence="5" id="KW-0418">Kinase</keyword>
<evidence type="ECO:0000313" key="10">
    <source>
        <dbReference type="EMBL" id="EEP78761.1"/>
    </source>
</evidence>
<evidence type="ECO:0000256" key="7">
    <source>
        <dbReference type="ARBA" id="ARBA00047899"/>
    </source>
</evidence>
<dbReference type="PANTHER" id="PTHR47634:SF9">
    <property type="entry name" value="PROTEIN KINASE DOMAIN-CONTAINING PROTEIN-RELATED"/>
    <property type="match status" value="1"/>
</dbReference>
<dbReference type="AlphaFoldDB" id="C4JL99"/>
<comment type="catalytic activity">
    <reaction evidence="8">
        <text>L-seryl-[protein] + ATP = O-phospho-L-seryl-[protein] + ADP + H(+)</text>
        <dbReference type="Rhea" id="RHEA:17989"/>
        <dbReference type="Rhea" id="RHEA-COMP:9863"/>
        <dbReference type="Rhea" id="RHEA-COMP:11604"/>
        <dbReference type="ChEBI" id="CHEBI:15378"/>
        <dbReference type="ChEBI" id="CHEBI:29999"/>
        <dbReference type="ChEBI" id="CHEBI:30616"/>
        <dbReference type="ChEBI" id="CHEBI:83421"/>
        <dbReference type="ChEBI" id="CHEBI:456216"/>
        <dbReference type="EC" id="2.7.11.1"/>
    </reaction>
</comment>
<evidence type="ECO:0000256" key="6">
    <source>
        <dbReference type="ARBA" id="ARBA00022840"/>
    </source>
</evidence>
<keyword evidence="11" id="KW-1185">Reference proteome</keyword>
<dbReference type="Gene3D" id="1.10.510.10">
    <property type="entry name" value="Transferase(Phosphotransferase) domain 1"/>
    <property type="match status" value="2"/>
</dbReference>
<dbReference type="Pfam" id="PF00069">
    <property type="entry name" value="Pkinase"/>
    <property type="match status" value="1"/>
</dbReference>
<comment type="catalytic activity">
    <reaction evidence="7">
        <text>L-threonyl-[protein] + ATP = O-phospho-L-threonyl-[protein] + ADP + H(+)</text>
        <dbReference type="Rhea" id="RHEA:46608"/>
        <dbReference type="Rhea" id="RHEA-COMP:11060"/>
        <dbReference type="Rhea" id="RHEA-COMP:11605"/>
        <dbReference type="ChEBI" id="CHEBI:15378"/>
        <dbReference type="ChEBI" id="CHEBI:30013"/>
        <dbReference type="ChEBI" id="CHEBI:30616"/>
        <dbReference type="ChEBI" id="CHEBI:61977"/>
        <dbReference type="ChEBI" id="CHEBI:456216"/>
        <dbReference type="EC" id="2.7.11.1"/>
    </reaction>
</comment>
<reference evidence="11" key="1">
    <citation type="journal article" date="2009" name="Genome Res.">
        <title>Comparative genomic analyses of the human fungal pathogens Coccidioides and their relatives.</title>
        <authorList>
            <person name="Sharpton T.J."/>
            <person name="Stajich J.E."/>
            <person name="Rounsley S.D."/>
            <person name="Gardner M.J."/>
            <person name="Wortman J.R."/>
            <person name="Jordar V.S."/>
            <person name="Maiti R."/>
            <person name="Kodira C.D."/>
            <person name="Neafsey D.E."/>
            <person name="Zeng Q."/>
            <person name="Hung C.-Y."/>
            <person name="McMahan C."/>
            <person name="Muszewska A."/>
            <person name="Grynberg M."/>
            <person name="Mandel M.A."/>
            <person name="Kellner E.M."/>
            <person name="Barker B.M."/>
            <person name="Galgiani J.N."/>
            <person name="Orbach M.J."/>
            <person name="Kirkland T.N."/>
            <person name="Cole G.T."/>
            <person name="Henn M.R."/>
            <person name="Birren B.W."/>
            <person name="Taylor J.W."/>
        </authorList>
    </citation>
    <scope>NUCLEOTIDE SEQUENCE [LARGE SCALE GENOMIC DNA]</scope>
    <source>
        <strain evidence="11">UAMH 1704</strain>
    </source>
</reference>
<gene>
    <name evidence="10" type="ORF">UREG_03607</name>
</gene>
<dbReference type="Gene3D" id="3.30.200.20">
    <property type="entry name" value="Phosphorylase Kinase, domain 1"/>
    <property type="match status" value="1"/>
</dbReference>
<sequence>MSSSRALRIFPSSGFELIEKDKLIDEERLPAYYPEKYYPVRLGEVLGERYQILGKLGFGTTSTVWLARDLQTDAYATLKLYVTGAERGRELNMYKRIEEAISQTDHPGRTSCIRTLLGSFQVKGPHDLQTTNLILSVSRPEIFPAFEEAQISHPVPRKVVDDNRNIYTTRPLNLCNGLPLICDFGAARTFEEAGTPGEDVMPDVYKAPEVILHMKWDRQIDIWNVAMVVWHLLMGEPLFKGRSPCGTYQDDRVHMAEMVALMGNPPLEFTQRSHMSRALWDENGR</sequence>
<dbReference type="GeneID" id="8443740"/>
<dbReference type="GO" id="GO:0000245">
    <property type="term" value="P:spliceosomal complex assembly"/>
    <property type="evidence" value="ECO:0007669"/>
    <property type="project" value="TreeGrafter"/>
</dbReference>
<dbReference type="STRING" id="336963.C4JL99"/>
<keyword evidence="6" id="KW-0067">ATP-binding</keyword>
<dbReference type="KEGG" id="ure:UREG_03607"/>
<dbReference type="SUPFAM" id="SSF56112">
    <property type="entry name" value="Protein kinase-like (PK-like)"/>
    <property type="match status" value="1"/>
</dbReference>